<keyword evidence="3" id="KW-1185">Reference proteome</keyword>
<name>A0A3B7MJB7_9BACT</name>
<evidence type="ECO:0000259" key="1">
    <source>
        <dbReference type="Pfam" id="PF08241"/>
    </source>
</evidence>
<proteinExistence type="predicted"/>
<dbReference type="Gene3D" id="3.40.50.150">
    <property type="entry name" value="Vaccinia Virus protein VP39"/>
    <property type="match status" value="1"/>
</dbReference>
<protein>
    <submittedName>
        <fullName evidence="2">Class I SAM-dependent methyltransferase</fullName>
    </submittedName>
</protein>
<dbReference type="PANTHER" id="PTHR43861">
    <property type="entry name" value="TRANS-ACONITATE 2-METHYLTRANSFERASE-RELATED"/>
    <property type="match status" value="1"/>
</dbReference>
<dbReference type="AlphaFoldDB" id="A0A3B7MJB7"/>
<keyword evidence="2" id="KW-0808">Transferase</keyword>
<dbReference type="InterPro" id="IPR013216">
    <property type="entry name" value="Methyltransf_11"/>
</dbReference>
<evidence type="ECO:0000313" key="2">
    <source>
        <dbReference type="EMBL" id="AXY74522.1"/>
    </source>
</evidence>
<dbReference type="Pfam" id="PF08241">
    <property type="entry name" value="Methyltransf_11"/>
    <property type="match status" value="1"/>
</dbReference>
<gene>
    <name evidence="2" type="ORF">D3H65_11260</name>
</gene>
<dbReference type="SUPFAM" id="SSF53335">
    <property type="entry name" value="S-adenosyl-L-methionine-dependent methyltransferases"/>
    <property type="match status" value="1"/>
</dbReference>
<dbReference type="PANTHER" id="PTHR43861:SF1">
    <property type="entry name" value="TRANS-ACONITATE 2-METHYLTRANSFERASE"/>
    <property type="match status" value="1"/>
</dbReference>
<evidence type="ECO:0000313" key="3">
    <source>
        <dbReference type="Proteomes" id="UP000263900"/>
    </source>
</evidence>
<dbReference type="InterPro" id="IPR029063">
    <property type="entry name" value="SAM-dependent_MTases_sf"/>
</dbReference>
<organism evidence="2 3">
    <name type="scientific">Paraflavitalea soli</name>
    <dbReference type="NCBI Taxonomy" id="2315862"/>
    <lineage>
        <taxon>Bacteria</taxon>
        <taxon>Pseudomonadati</taxon>
        <taxon>Bacteroidota</taxon>
        <taxon>Chitinophagia</taxon>
        <taxon>Chitinophagales</taxon>
        <taxon>Chitinophagaceae</taxon>
        <taxon>Paraflavitalea</taxon>
    </lineage>
</organism>
<keyword evidence="2" id="KW-0489">Methyltransferase</keyword>
<feature type="domain" description="Methyltransferase type 11" evidence="1">
    <location>
        <begin position="42"/>
        <end position="136"/>
    </location>
</feature>
<sequence length="208" mass="23206">MDTRQAYNSWAAQYDTNLNKTRDLEAQALRATLAPIPMEHYLEIGCGTGKNTEWLVTRAQAITAVDLSEAMLAKAKAKINSPTVQFIQADITTPWTFTQGLYDVVGFSLVLEHIENLPAVFEKVAAVLKPGGYVYIGELHPFKQYSGSKARFETEAGIQVVECFTHHISDFIDAGKKHGLLLADMEEYFDNGDRQEIPRILTLLLKKG</sequence>
<dbReference type="KEGG" id="pseg:D3H65_11260"/>
<dbReference type="RefSeq" id="WP_119050409.1">
    <property type="nucleotide sequence ID" value="NZ_CP032157.1"/>
</dbReference>
<dbReference type="OrthoDB" id="597202at2"/>
<dbReference type="GO" id="GO:0032259">
    <property type="term" value="P:methylation"/>
    <property type="evidence" value="ECO:0007669"/>
    <property type="project" value="UniProtKB-KW"/>
</dbReference>
<reference evidence="2 3" key="1">
    <citation type="submission" date="2018-09" db="EMBL/GenBank/DDBJ databases">
        <title>Genome sequencing of strain 6GH32-13.</title>
        <authorList>
            <person name="Weon H.-Y."/>
            <person name="Heo J."/>
            <person name="Kwon S.-W."/>
        </authorList>
    </citation>
    <scope>NUCLEOTIDE SEQUENCE [LARGE SCALE GENOMIC DNA]</scope>
    <source>
        <strain evidence="2 3">5GH32-13</strain>
    </source>
</reference>
<accession>A0A3B7MJB7</accession>
<dbReference type="Proteomes" id="UP000263900">
    <property type="component" value="Chromosome"/>
</dbReference>
<dbReference type="CDD" id="cd02440">
    <property type="entry name" value="AdoMet_MTases"/>
    <property type="match status" value="1"/>
</dbReference>
<dbReference type="EMBL" id="CP032157">
    <property type="protein sequence ID" value="AXY74522.1"/>
    <property type="molecule type" value="Genomic_DNA"/>
</dbReference>
<dbReference type="GO" id="GO:0008757">
    <property type="term" value="F:S-adenosylmethionine-dependent methyltransferase activity"/>
    <property type="evidence" value="ECO:0007669"/>
    <property type="project" value="InterPro"/>
</dbReference>